<feature type="domain" description="Big-1" evidence="2">
    <location>
        <begin position="86"/>
        <end position="178"/>
    </location>
</feature>
<evidence type="ECO:0000256" key="1">
    <source>
        <dbReference type="ARBA" id="ARBA00010116"/>
    </source>
</evidence>
<name>A0A3S9YLG7_9ACTN</name>
<comment type="similarity">
    <text evidence="1">Belongs to the intimin/invasin family.</text>
</comment>
<feature type="domain" description="Big-1" evidence="2">
    <location>
        <begin position="185"/>
        <end position="277"/>
    </location>
</feature>
<dbReference type="RefSeq" id="WP_127154613.1">
    <property type="nucleotide sequence ID" value="NZ_CP029042.1"/>
</dbReference>
<dbReference type="PROSITE" id="PS51127">
    <property type="entry name" value="BIG1"/>
    <property type="match status" value="2"/>
</dbReference>
<accession>A0A3S9YLG7</accession>
<reference evidence="3 4" key="1">
    <citation type="submission" date="2018-04" db="EMBL/GenBank/DDBJ databases">
        <title>Complete genome sequences of Streptomyces lydicus strain WYEC and characterization of antagonistic properties of biological control agents.</title>
        <authorList>
            <person name="Mariita R.M."/>
            <person name="Sello J.K."/>
        </authorList>
    </citation>
    <scope>NUCLEOTIDE SEQUENCE [LARGE SCALE GENOMIC DNA]</scope>
    <source>
        <strain evidence="3 4">WYEC 108</strain>
    </source>
</reference>
<dbReference type="SMART" id="SM00634">
    <property type="entry name" value="BID_1"/>
    <property type="match status" value="2"/>
</dbReference>
<gene>
    <name evidence="3" type="ORF">DDE74_38055</name>
</gene>
<sequence length="379" mass="35887">MALVLTLTPSTVSVGQTFQAAVTGAAPGEVITFTYDAALPQSVTADAMGNASATFTGTTTGPVVAAGPTSGAATATLTISAAENCVITLSTTPAKPTAGQPVTVTATVTCNGAPVAGATVLFSTTGGPLGIGVTNAAGQASVTTSTLPAGANVITATVIAANTTCTCVGVSATATVNVGAAQSCVVTLSSTPAKPTAGQPVTVTATVTCNGAPVPGATVLFSTTGGPLGIGVTNAAGQASVTTSTLPAGANVITATVIAANTTCTCVGVSGTETVNVGASTGRLTANPACYTLNLPPLPWAFATATFSASGATPGAVVTFHLDGPSGPVVCTAVANASGNASCTATLNIGQVLYSSYTATTPSAGGTLSSSSTLGICLT</sequence>
<dbReference type="EMBL" id="CP029042">
    <property type="protein sequence ID" value="AZS75913.1"/>
    <property type="molecule type" value="Genomic_DNA"/>
</dbReference>
<organism evidence="3 4">
    <name type="scientific">Streptomyces lydicus</name>
    <dbReference type="NCBI Taxonomy" id="47763"/>
    <lineage>
        <taxon>Bacteria</taxon>
        <taxon>Bacillati</taxon>
        <taxon>Actinomycetota</taxon>
        <taxon>Actinomycetes</taxon>
        <taxon>Kitasatosporales</taxon>
        <taxon>Streptomycetaceae</taxon>
        <taxon>Streptomyces</taxon>
    </lineage>
</organism>
<dbReference type="GO" id="GO:0005975">
    <property type="term" value="P:carbohydrate metabolic process"/>
    <property type="evidence" value="ECO:0007669"/>
    <property type="project" value="UniProtKB-ARBA"/>
</dbReference>
<dbReference type="AlphaFoldDB" id="A0A3S9YLG7"/>
<dbReference type="InterPro" id="IPR013783">
    <property type="entry name" value="Ig-like_fold"/>
</dbReference>
<protein>
    <submittedName>
        <fullName evidence="3">Ig-like domain repeat protein</fullName>
    </submittedName>
</protein>
<evidence type="ECO:0000259" key="2">
    <source>
        <dbReference type="PROSITE" id="PS51127"/>
    </source>
</evidence>
<evidence type="ECO:0000313" key="3">
    <source>
        <dbReference type="EMBL" id="AZS75913.1"/>
    </source>
</evidence>
<proteinExistence type="inferred from homology"/>
<dbReference type="Gene3D" id="2.60.40.10">
    <property type="entry name" value="Immunoglobulins"/>
    <property type="match status" value="2"/>
</dbReference>
<dbReference type="Proteomes" id="UP000275579">
    <property type="component" value="Chromosome"/>
</dbReference>
<dbReference type="InterPro" id="IPR008964">
    <property type="entry name" value="Invasin/intimin_cell_adhesion"/>
</dbReference>
<dbReference type="InterPro" id="IPR003344">
    <property type="entry name" value="Big_1_dom"/>
</dbReference>
<dbReference type="SUPFAM" id="SSF49373">
    <property type="entry name" value="Invasin/intimin cell-adhesion fragments"/>
    <property type="match status" value="2"/>
</dbReference>
<evidence type="ECO:0000313" key="4">
    <source>
        <dbReference type="Proteomes" id="UP000275579"/>
    </source>
</evidence>